<reference evidence="2" key="1">
    <citation type="journal article" date="2019" name="Int. J. Syst. Evol. Microbiol.">
        <title>The Global Catalogue of Microorganisms (GCM) 10K type strain sequencing project: providing services to taxonomists for standard genome sequencing and annotation.</title>
        <authorList>
            <consortium name="The Broad Institute Genomics Platform"/>
            <consortium name="The Broad Institute Genome Sequencing Center for Infectious Disease"/>
            <person name="Wu L."/>
            <person name="Ma J."/>
        </authorList>
    </citation>
    <scope>NUCLEOTIDE SEQUENCE [LARGE SCALE GENOMIC DNA]</scope>
    <source>
        <strain evidence="2">JCM 6835</strain>
    </source>
</reference>
<dbReference type="InterPro" id="IPR003719">
    <property type="entry name" value="Phenazine_PhzF-like"/>
</dbReference>
<evidence type="ECO:0000313" key="1">
    <source>
        <dbReference type="EMBL" id="GAA2697632.1"/>
    </source>
</evidence>
<protein>
    <recommendedName>
        <fullName evidence="3">PhzF family phenazine biosynthesis protein</fullName>
    </recommendedName>
</protein>
<dbReference type="Pfam" id="PF02567">
    <property type="entry name" value="PhzC-PhzF"/>
    <property type="match status" value="1"/>
</dbReference>
<dbReference type="RefSeq" id="WP_346156510.1">
    <property type="nucleotide sequence ID" value="NZ_BAAATE010000048.1"/>
</dbReference>
<evidence type="ECO:0008006" key="3">
    <source>
        <dbReference type="Google" id="ProtNLM"/>
    </source>
</evidence>
<organism evidence="1 2">
    <name type="scientific">Nonomuraea recticatena</name>
    <dbReference type="NCBI Taxonomy" id="46178"/>
    <lineage>
        <taxon>Bacteria</taxon>
        <taxon>Bacillati</taxon>
        <taxon>Actinomycetota</taxon>
        <taxon>Actinomycetes</taxon>
        <taxon>Streptosporangiales</taxon>
        <taxon>Streptosporangiaceae</taxon>
        <taxon>Nonomuraea</taxon>
    </lineage>
</organism>
<accession>A0ABP6FPD7</accession>
<dbReference type="EMBL" id="BAAATE010000048">
    <property type="protein sequence ID" value="GAA2697632.1"/>
    <property type="molecule type" value="Genomic_DNA"/>
</dbReference>
<dbReference type="SUPFAM" id="SSF54506">
    <property type="entry name" value="Diaminopimelate epimerase-like"/>
    <property type="match status" value="1"/>
</dbReference>
<keyword evidence="2" id="KW-1185">Reference proteome</keyword>
<dbReference type="Proteomes" id="UP001501666">
    <property type="component" value="Unassembled WGS sequence"/>
</dbReference>
<comment type="caution">
    <text evidence="1">The sequence shown here is derived from an EMBL/GenBank/DDBJ whole genome shotgun (WGS) entry which is preliminary data.</text>
</comment>
<name>A0ABP6FPD7_9ACTN</name>
<gene>
    <name evidence="1" type="ORF">GCM10010412_092660</name>
</gene>
<dbReference type="Gene3D" id="3.10.310.10">
    <property type="entry name" value="Diaminopimelate Epimerase, Chain A, domain 1"/>
    <property type="match status" value="2"/>
</dbReference>
<sequence length="302" mass="31818">MPQTACLVTGSAFVDVDDPGSGLGNPFAVVLGDDVPAWDLERRRTVARRSGAPETVFVNALRGSQLEITVLTPTGQELGACAHGFIGAVHTLAATGALASGDEVEIRTSATAAAVASVRPGDVVMLRFVSRPPRPADDLGPALTGIFPLPVRRPGSTLEILSVGSPKLTVEVTPETFALLRTQLHLLDFDNLLHLQRTAEINGVHLFCRDPQTLLPAQSIQVNAYLGEDLMIDRATGVSNAAQVSADPYVRPGQQVQIAQYSRQGRTAILSIIKGHHGEVQVGGAVTLTSRRPADDGAAPVH</sequence>
<evidence type="ECO:0000313" key="2">
    <source>
        <dbReference type="Proteomes" id="UP001501666"/>
    </source>
</evidence>
<proteinExistence type="predicted"/>